<reference evidence="1 2" key="1">
    <citation type="journal article" date="2014" name="PLoS Genet.">
        <title>Analysis of the Phlebiopsis gigantea genome, transcriptome and secretome provides insight into its pioneer colonization strategies of wood.</title>
        <authorList>
            <person name="Hori C."/>
            <person name="Ishida T."/>
            <person name="Igarashi K."/>
            <person name="Samejima M."/>
            <person name="Suzuki H."/>
            <person name="Master E."/>
            <person name="Ferreira P."/>
            <person name="Ruiz-Duenas F.J."/>
            <person name="Held B."/>
            <person name="Canessa P."/>
            <person name="Larrondo L.F."/>
            <person name="Schmoll M."/>
            <person name="Druzhinina I.S."/>
            <person name="Kubicek C.P."/>
            <person name="Gaskell J.A."/>
            <person name="Kersten P."/>
            <person name="St John F."/>
            <person name="Glasner J."/>
            <person name="Sabat G."/>
            <person name="Splinter BonDurant S."/>
            <person name="Syed K."/>
            <person name="Yadav J."/>
            <person name="Mgbeahuruike A.C."/>
            <person name="Kovalchuk A."/>
            <person name="Asiegbu F.O."/>
            <person name="Lackner G."/>
            <person name="Hoffmeister D."/>
            <person name="Rencoret J."/>
            <person name="Gutierrez A."/>
            <person name="Sun H."/>
            <person name="Lindquist E."/>
            <person name="Barry K."/>
            <person name="Riley R."/>
            <person name="Grigoriev I.V."/>
            <person name="Henrissat B."/>
            <person name="Kues U."/>
            <person name="Berka R.M."/>
            <person name="Martinez A.T."/>
            <person name="Covert S.F."/>
            <person name="Blanchette R.A."/>
            <person name="Cullen D."/>
        </authorList>
    </citation>
    <scope>NUCLEOTIDE SEQUENCE [LARGE SCALE GENOMIC DNA]</scope>
    <source>
        <strain evidence="1 2">11061_1 CR5-6</strain>
    </source>
</reference>
<evidence type="ECO:0000313" key="1">
    <source>
        <dbReference type="EMBL" id="KIP10366.1"/>
    </source>
</evidence>
<keyword evidence="2" id="KW-1185">Reference proteome</keyword>
<accession>A0A0C3S402</accession>
<dbReference type="AlphaFoldDB" id="A0A0C3S402"/>
<name>A0A0C3S402_PHLG1</name>
<dbReference type="Proteomes" id="UP000053257">
    <property type="component" value="Unassembled WGS sequence"/>
</dbReference>
<evidence type="ECO:0000313" key="2">
    <source>
        <dbReference type="Proteomes" id="UP000053257"/>
    </source>
</evidence>
<dbReference type="STRING" id="745531.A0A0C3S402"/>
<sequence>MSGTYLLLQYGNDAWATRFEDLEGRLAFTISPVDERPNLVLKLAREAPWAQQHPDIMGPSSSFFYFGPSRSPGNMAYGNSATQAMVNSIRKPKEGSPLRYFVTPKGLEFKWKVAADRLECFDNKGTVIAVWEMGEMRDPFSARLTIKHAGLSVATELLTTLTLNRIAQAFQW</sequence>
<protein>
    <submittedName>
        <fullName evidence="1">Uncharacterized protein</fullName>
    </submittedName>
</protein>
<dbReference type="HOGENOM" id="CLU_132776_0_0_1"/>
<dbReference type="EMBL" id="KN840455">
    <property type="protein sequence ID" value="KIP10366.1"/>
    <property type="molecule type" value="Genomic_DNA"/>
</dbReference>
<proteinExistence type="predicted"/>
<gene>
    <name evidence="1" type="ORF">PHLGIDRAFT_11315</name>
</gene>
<organism evidence="1 2">
    <name type="scientific">Phlebiopsis gigantea (strain 11061_1 CR5-6)</name>
    <name type="common">White-rot fungus</name>
    <name type="synonym">Peniophora gigantea</name>
    <dbReference type="NCBI Taxonomy" id="745531"/>
    <lineage>
        <taxon>Eukaryota</taxon>
        <taxon>Fungi</taxon>
        <taxon>Dikarya</taxon>
        <taxon>Basidiomycota</taxon>
        <taxon>Agaricomycotina</taxon>
        <taxon>Agaricomycetes</taxon>
        <taxon>Polyporales</taxon>
        <taxon>Phanerochaetaceae</taxon>
        <taxon>Phlebiopsis</taxon>
    </lineage>
</organism>
<dbReference type="OrthoDB" id="3168860at2759"/>